<sequence length="203" mass="22823">MFASNFSSTSSSSTGYHVPPPQGSQNTGPAHEHVFELNFVCRPNPRPSILNSTVVGRDGFTPYFHIMSTSERTVFRTNEGRTVAQIDWRANSTGGSPYVEVRNAVAKQRVSRWLPVSADGSYRIMTVQRSRYVWVPQTDCICMYNWNPEMFENVPQLLARMENPNKGQNQTVKFEIAVEAMNRGLLEMTVVAATLFQAGRPID</sequence>
<proteinExistence type="predicted"/>
<dbReference type="InterPro" id="IPR046528">
    <property type="entry name" value="DUF6593"/>
</dbReference>
<evidence type="ECO:0000259" key="2">
    <source>
        <dbReference type="Pfam" id="PF20236"/>
    </source>
</evidence>
<comment type="caution">
    <text evidence="3">The sequence shown here is derived from an EMBL/GenBank/DDBJ whole genome shotgun (WGS) entry which is preliminary data.</text>
</comment>
<feature type="region of interest" description="Disordered" evidence="1">
    <location>
        <begin position="1"/>
        <end position="29"/>
    </location>
</feature>
<accession>A0AAW0D6H7</accession>
<dbReference type="AlphaFoldDB" id="A0AAW0D6H7"/>
<feature type="domain" description="DUF6593" evidence="2">
    <location>
        <begin position="48"/>
        <end position="192"/>
    </location>
</feature>
<dbReference type="Proteomes" id="UP001362999">
    <property type="component" value="Unassembled WGS sequence"/>
</dbReference>
<evidence type="ECO:0000313" key="4">
    <source>
        <dbReference type="Proteomes" id="UP001362999"/>
    </source>
</evidence>
<keyword evidence="4" id="KW-1185">Reference proteome</keyword>
<protein>
    <recommendedName>
        <fullName evidence="2">DUF6593 domain-containing protein</fullName>
    </recommendedName>
</protein>
<organism evidence="3 4">
    <name type="scientific">Favolaschia claudopus</name>
    <dbReference type="NCBI Taxonomy" id="2862362"/>
    <lineage>
        <taxon>Eukaryota</taxon>
        <taxon>Fungi</taxon>
        <taxon>Dikarya</taxon>
        <taxon>Basidiomycota</taxon>
        <taxon>Agaricomycotina</taxon>
        <taxon>Agaricomycetes</taxon>
        <taxon>Agaricomycetidae</taxon>
        <taxon>Agaricales</taxon>
        <taxon>Marasmiineae</taxon>
        <taxon>Mycenaceae</taxon>
        <taxon>Favolaschia</taxon>
    </lineage>
</organism>
<gene>
    <name evidence="3" type="ORF">R3P38DRAFT_71964</name>
</gene>
<dbReference type="EMBL" id="JAWWNJ010000010">
    <property type="protein sequence ID" value="KAK7046453.1"/>
    <property type="molecule type" value="Genomic_DNA"/>
</dbReference>
<dbReference type="Pfam" id="PF20236">
    <property type="entry name" value="DUF6593"/>
    <property type="match status" value="1"/>
</dbReference>
<evidence type="ECO:0000313" key="3">
    <source>
        <dbReference type="EMBL" id="KAK7046453.1"/>
    </source>
</evidence>
<evidence type="ECO:0000256" key="1">
    <source>
        <dbReference type="SAM" id="MobiDB-lite"/>
    </source>
</evidence>
<name>A0AAW0D6H7_9AGAR</name>
<reference evidence="3 4" key="1">
    <citation type="journal article" date="2024" name="J Genomics">
        <title>Draft genome sequencing and assembly of Favolaschia claudopus CIRM-BRFM 2984 isolated from oak limbs.</title>
        <authorList>
            <person name="Navarro D."/>
            <person name="Drula E."/>
            <person name="Chaduli D."/>
            <person name="Cazenave R."/>
            <person name="Ahrendt S."/>
            <person name="Wang J."/>
            <person name="Lipzen A."/>
            <person name="Daum C."/>
            <person name="Barry K."/>
            <person name="Grigoriev I.V."/>
            <person name="Favel A."/>
            <person name="Rosso M.N."/>
            <person name="Martin F."/>
        </authorList>
    </citation>
    <scope>NUCLEOTIDE SEQUENCE [LARGE SCALE GENOMIC DNA]</scope>
    <source>
        <strain evidence="3 4">CIRM-BRFM 2984</strain>
    </source>
</reference>